<reference evidence="1" key="1">
    <citation type="journal article" date="2015" name="Nature">
        <title>Complex archaea that bridge the gap between prokaryotes and eukaryotes.</title>
        <authorList>
            <person name="Spang A."/>
            <person name="Saw J.H."/>
            <person name="Jorgensen S.L."/>
            <person name="Zaremba-Niedzwiedzka K."/>
            <person name="Martijn J."/>
            <person name="Lind A.E."/>
            <person name="van Eijk R."/>
            <person name="Schleper C."/>
            <person name="Guy L."/>
            <person name="Ettema T.J."/>
        </authorList>
    </citation>
    <scope>NUCLEOTIDE SEQUENCE</scope>
</reference>
<dbReference type="SUPFAM" id="SSF103084">
    <property type="entry name" value="Holliday junction resolvase RusA"/>
    <property type="match status" value="1"/>
</dbReference>
<accession>A0A0F9CQD6</accession>
<dbReference type="GO" id="GO:0000287">
    <property type="term" value="F:magnesium ion binding"/>
    <property type="evidence" value="ECO:0007669"/>
    <property type="project" value="InterPro"/>
</dbReference>
<feature type="non-terminal residue" evidence="1">
    <location>
        <position position="1"/>
    </location>
</feature>
<evidence type="ECO:0000313" key="1">
    <source>
        <dbReference type="EMBL" id="KKK98821.1"/>
    </source>
</evidence>
<dbReference type="Gene3D" id="3.30.1330.70">
    <property type="entry name" value="Holliday junction resolvase RusA"/>
    <property type="match status" value="1"/>
</dbReference>
<dbReference type="InterPro" id="IPR008822">
    <property type="entry name" value="Endonuclease_RusA-like"/>
</dbReference>
<dbReference type="EMBL" id="LAZR01045459">
    <property type="protein sequence ID" value="KKK98821.1"/>
    <property type="molecule type" value="Genomic_DNA"/>
</dbReference>
<comment type="caution">
    <text evidence="1">The sequence shown here is derived from an EMBL/GenBank/DDBJ whole genome shotgun (WGS) entry which is preliminary data.</text>
</comment>
<dbReference type="InterPro" id="IPR036614">
    <property type="entry name" value="RusA-like_sf"/>
</dbReference>
<protein>
    <submittedName>
        <fullName evidence="1">Uncharacterized protein</fullName>
    </submittedName>
</protein>
<dbReference type="Pfam" id="PF05866">
    <property type="entry name" value="RusA"/>
    <property type="match status" value="1"/>
</dbReference>
<sequence length="52" mass="5953">YPTTRPDTLKLARAVEDALTGVIWQDDSQVVSHDMAKRWGERFSTIITISEF</sequence>
<dbReference type="AlphaFoldDB" id="A0A0F9CQD6"/>
<dbReference type="GO" id="GO:0006310">
    <property type="term" value="P:DNA recombination"/>
    <property type="evidence" value="ECO:0007669"/>
    <property type="project" value="InterPro"/>
</dbReference>
<dbReference type="GO" id="GO:0006281">
    <property type="term" value="P:DNA repair"/>
    <property type="evidence" value="ECO:0007669"/>
    <property type="project" value="InterPro"/>
</dbReference>
<gene>
    <name evidence="1" type="ORF">LCGC14_2638930</name>
</gene>
<proteinExistence type="predicted"/>
<name>A0A0F9CQD6_9ZZZZ</name>
<organism evidence="1">
    <name type="scientific">marine sediment metagenome</name>
    <dbReference type="NCBI Taxonomy" id="412755"/>
    <lineage>
        <taxon>unclassified sequences</taxon>
        <taxon>metagenomes</taxon>
        <taxon>ecological metagenomes</taxon>
    </lineage>
</organism>